<dbReference type="InterPro" id="IPR014001">
    <property type="entry name" value="Helicase_ATP-bd"/>
</dbReference>
<protein>
    <submittedName>
        <fullName evidence="3">RNA polymerase-associated protein RapA</fullName>
        <ecNumber evidence="3">3.6.4.-</ecNumber>
    </submittedName>
</protein>
<dbReference type="Gene3D" id="3.40.50.300">
    <property type="entry name" value="P-loop containing nucleotide triphosphate hydrolases"/>
    <property type="match status" value="1"/>
</dbReference>
<evidence type="ECO:0000313" key="4">
    <source>
        <dbReference type="Proteomes" id="UP000093159"/>
    </source>
</evidence>
<evidence type="ECO:0000256" key="1">
    <source>
        <dbReference type="ARBA" id="ARBA00022801"/>
    </source>
</evidence>
<dbReference type="GO" id="GO:0016787">
    <property type="term" value="F:hydrolase activity"/>
    <property type="evidence" value="ECO:0007669"/>
    <property type="project" value="UniProtKB-KW"/>
</dbReference>
<dbReference type="InterPro" id="IPR038718">
    <property type="entry name" value="SNF2-like_sf"/>
</dbReference>
<dbReference type="PANTHER" id="PTHR45766">
    <property type="entry name" value="DNA ANNEALING HELICASE AND ENDONUCLEASE ZRANB3 FAMILY MEMBER"/>
    <property type="match status" value="1"/>
</dbReference>
<feature type="domain" description="Helicase ATP-binding" evidence="2">
    <location>
        <begin position="52"/>
        <end position="248"/>
    </location>
</feature>
<evidence type="ECO:0000259" key="2">
    <source>
        <dbReference type="PROSITE" id="PS51192"/>
    </source>
</evidence>
<dbReference type="SUPFAM" id="SSF52540">
    <property type="entry name" value="P-loop containing nucleoside triphosphate hydrolases"/>
    <property type="match status" value="2"/>
</dbReference>
<dbReference type="InterPro" id="IPR027417">
    <property type="entry name" value="P-loop_NTPase"/>
</dbReference>
<dbReference type="EMBL" id="LDIR01000003">
    <property type="protein sequence ID" value="OCL90847.1"/>
    <property type="molecule type" value="Genomic_DNA"/>
</dbReference>
<organism evidence="3 4">
    <name type="scientific">Arcobacter porcinus</name>
    <dbReference type="NCBI Taxonomy" id="1935204"/>
    <lineage>
        <taxon>Bacteria</taxon>
        <taxon>Pseudomonadati</taxon>
        <taxon>Campylobacterota</taxon>
        <taxon>Epsilonproteobacteria</taxon>
        <taxon>Campylobacterales</taxon>
        <taxon>Arcobacteraceae</taxon>
        <taxon>Arcobacter</taxon>
    </lineage>
</organism>
<dbReference type="PANTHER" id="PTHR45766:SF6">
    <property type="entry name" value="SWI_SNF-RELATED MATRIX-ASSOCIATED ACTIN-DEPENDENT REGULATOR OF CHROMATIN SUBFAMILY A-LIKE PROTEIN 1"/>
    <property type="match status" value="1"/>
</dbReference>
<dbReference type="Pfam" id="PF04851">
    <property type="entry name" value="ResIII"/>
    <property type="match status" value="1"/>
</dbReference>
<gene>
    <name evidence="3" type="primary">rapA</name>
    <name evidence="3" type="ORF">AAX28_01666</name>
</gene>
<dbReference type="Gene3D" id="3.40.50.10810">
    <property type="entry name" value="Tandem AAA-ATPase domain"/>
    <property type="match status" value="1"/>
</dbReference>
<keyword evidence="1 3" id="KW-0378">Hydrolase</keyword>
<evidence type="ECO:0000313" key="3">
    <source>
        <dbReference type="EMBL" id="OCL90847.1"/>
    </source>
</evidence>
<dbReference type="RefSeq" id="WP_066179509.1">
    <property type="nucleotide sequence ID" value="NZ_LDIR01000003.1"/>
</dbReference>
<accession>A0ABX2YAT1</accession>
<reference evidence="3 4" key="1">
    <citation type="submission" date="2015-05" db="EMBL/GenBank/DDBJ databases">
        <authorList>
            <person name="Rovetto F."/>
            <person name="Cocolin L."/>
            <person name="Illeghems K."/>
            <person name="Van Nieuwerburgh F."/>
            <person name="Houf K."/>
        </authorList>
    </citation>
    <scope>NUCLEOTIDE SEQUENCE [LARGE SCALE GENOMIC DNA]</scope>
    <source>
        <strain evidence="3 4">117434</strain>
    </source>
</reference>
<keyword evidence="4" id="KW-1185">Reference proteome</keyword>
<name>A0ABX2YAT1_9BACT</name>
<dbReference type="Proteomes" id="UP000093159">
    <property type="component" value="Unassembled WGS sequence"/>
</dbReference>
<dbReference type="PROSITE" id="PS51192">
    <property type="entry name" value="HELICASE_ATP_BIND_1"/>
    <property type="match status" value="1"/>
</dbReference>
<comment type="caution">
    <text evidence="3">The sequence shown here is derived from an EMBL/GenBank/DDBJ whole genome shotgun (WGS) entry which is preliminary data.</text>
</comment>
<proteinExistence type="predicted"/>
<sequence>MDRQKVDNNEKELIKELSKYITFYENPKKQVYDEDIITDFATLQIEGVAMLLNRLNKFNIVLLADEVGMGKTFQALAVITEQFRQKPDSKVLVITPRKEVLNQWKEEEYKEFREKHFLNQDEKYLPENNNDNIHEIPNFAKGFFDREKPHTKIVFAKSTSFSTQENIDNIDREKQLLEDIKQFDLIVVDEAHKFRNYNEKWEDSLIIKTAKNLFGNINDTTKILLMTATPLHSRNGDFKRISNLFNIQNSNFLAIKDNEKELMKNIMVRRLRVMSNGQNKYTYRNEIAKDISLTNESTKDYKNELFFAMLQKEYAKSDNSRDLSKSKHLLDFLEGTGFDENFAADDTLDVEINTNKELNKILKKYEKAYGNKEKPSNNKYEKVLEEILNKEEKDVFKRYEKVLIFVRRTASAYELARQYINQFDTDAWNLINNAIDSKVNIKIPSSREEFEQVIKNYLEKDLDNEIKIILNNMLWEEQENKDLLNKFRKNSRNISDGKSYILTTTAKKLIVSEYFEKYEKFNQDTFINFLKNINSFEEETIIENDKVPKSMILNFFKKKKGIPSTHASRFLQKFRSPKSPYSKFFEEDFVEIYTHDKFIENNHNIRKLVKSAVLHSSLGLVELYCCDIEASKNKLILQYNRFKQIVKEKLKNNQLSFIHEVDLFLNHFDIYKKYLSFNENQFEDNDEESNKRKKDDESIFHDSQPAYPYVGNTKNKTIITRFNSPFFPKLLCGTSTLQEGVNLHLFCNKIYHFGAAHTMGDDEQRVGRVDRLMGKMDRELKSSKETNDFPTLDIYYPYLKSTFDEFNLKKMLCNKRKTEKIIDKGTEIILDVDTECNKNVKELLHNIKNKE</sequence>
<dbReference type="InterPro" id="IPR006935">
    <property type="entry name" value="Helicase/UvrB_N"/>
</dbReference>
<dbReference type="SMART" id="SM00487">
    <property type="entry name" value="DEXDc"/>
    <property type="match status" value="1"/>
</dbReference>
<dbReference type="EC" id="3.6.4.-" evidence="3"/>